<dbReference type="PROSITE" id="PS50096">
    <property type="entry name" value="IQ"/>
    <property type="match status" value="1"/>
</dbReference>
<evidence type="ECO:0000313" key="2">
    <source>
        <dbReference type="EMBL" id="CAG9095308.1"/>
    </source>
</evidence>
<proteinExistence type="predicted"/>
<gene>
    <name evidence="2" type="ORF">PLXY2_LOCUS1557</name>
</gene>
<dbReference type="EMBL" id="CAJHNJ030000004">
    <property type="protein sequence ID" value="CAG9095308.1"/>
    <property type="molecule type" value="Genomic_DNA"/>
</dbReference>
<sequence length="159" mass="17012">MSTTRFLFGKSMSRLPEQDAAAPPGGTGARGGTRGHAGHAGPGPHALTHINNYNIFEPSSPRSLRHWGGICASSGHHAHHAKTDPKLSNSICTKCCSKAWLASILVDTCLFLSASKGTKANEISASLLSCSRQYSLVVVMATCRGYRARRRPRLVSRVD</sequence>
<protein>
    <submittedName>
        <fullName evidence="2">(diamondback moth) hypothetical protein</fullName>
    </submittedName>
</protein>
<accession>A0A8S4D5Z8</accession>
<keyword evidence="3" id="KW-1185">Reference proteome</keyword>
<evidence type="ECO:0000256" key="1">
    <source>
        <dbReference type="SAM" id="MobiDB-lite"/>
    </source>
</evidence>
<name>A0A8S4D5Z8_PLUXY</name>
<evidence type="ECO:0000313" key="3">
    <source>
        <dbReference type="Proteomes" id="UP000653454"/>
    </source>
</evidence>
<dbReference type="Proteomes" id="UP000653454">
    <property type="component" value="Unassembled WGS sequence"/>
</dbReference>
<feature type="compositionally biased region" description="Gly residues" evidence="1">
    <location>
        <begin position="25"/>
        <end position="41"/>
    </location>
</feature>
<feature type="region of interest" description="Disordered" evidence="1">
    <location>
        <begin position="12"/>
        <end position="43"/>
    </location>
</feature>
<dbReference type="AlphaFoldDB" id="A0A8S4D5Z8"/>
<reference evidence="2" key="1">
    <citation type="submission" date="2020-11" db="EMBL/GenBank/DDBJ databases">
        <authorList>
            <person name="Whiteford S."/>
        </authorList>
    </citation>
    <scope>NUCLEOTIDE SEQUENCE</scope>
</reference>
<organism evidence="2 3">
    <name type="scientific">Plutella xylostella</name>
    <name type="common">Diamondback moth</name>
    <name type="synonym">Plutella maculipennis</name>
    <dbReference type="NCBI Taxonomy" id="51655"/>
    <lineage>
        <taxon>Eukaryota</taxon>
        <taxon>Metazoa</taxon>
        <taxon>Ecdysozoa</taxon>
        <taxon>Arthropoda</taxon>
        <taxon>Hexapoda</taxon>
        <taxon>Insecta</taxon>
        <taxon>Pterygota</taxon>
        <taxon>Neoptera</taxon>
        <taxon>Endopterygota</taxon>
        <taxon>Lepidoptera</taxon>
        <taxon>Glossata</taxon>
        <taxon>Ditrysia</taxon>
        <taxon>Yponomeutoidea</taxon>
        <taxon>Plutellidae</taxon>
        <taxon>Plutella</taxon>
    </lineage>
</organism>
<comment type="caution">
    <text evidence="2">The sequence shown here is derived from an EMBL/GenBank/DDBJ whole genome shotgun (WGS) entry which is preliminary data.</text>
</comment>